<dbReference type="InterPro" id="IPR045010">
    <property type="entry name" value="MDR_fam"/>
</dbReference>
<dbReference type="InterPro" id="IPR013149">
    <property type="entry name" value="ADH-like_C"/>
</dbReference>
<evidence type="ECO:0000313" key="3">
    <source>
        <dbReference type="Proteomes" id="UP000196877"/>
    </source>
</evidence>
<dbReference type="PANTHER" id="PTHR43205:SF7">
    <property type="entry name" value="PROSTAGLANDIN REDUCTASE 1"/>
    <property type="match status" value="1"/>
</dbReference>
<accession>A0ABM6LE34</accession>
<reference evidence="2 3" key="1">
    <citation type="submission" date="2017-06" db="EMBL/GenBank/DDBJ databases">
        <title>Genome sequence of Bacillus sonorensis strain SRCM101395.</title>
        <authorList>
            <person name="Cho S.H."/>
        </authorList>
    </citation>
    <scope>NUCLEOTIDE SEQUENCE [LARGE SCALE GENOMIC DNA]</scope>
    <source>
        <strain evidence="2 3">SRCM101395</strain>
    </source>
</reference>
<dbReference type="SUPFAM" id="SSF51735">
    <property type="entry name" value="NAD(P)-binding Rossmann-fold domains"/>
    <property type="match status" value="1"/>
</dbReference>
<dbReference type="PANTHER" id="PTHR43205">
    <property type="entry name" value="PROSTAGLANDIN REDUCTASE"/>
    <property type="match status" value="1"/>
</dbReference>
<proteinExistence type="predicted"/>
<gene>
    <name evidence="2" type="ORF">S101395_00972</name>
</gene>
<protein>
    <submittedName>
        <fullName evidence="2">Prostaglandin reductase</fullName>
    </submittedName>
</protein>
<name>A0ABM6LE34_9BACI</name>
<dbReference type="EMBL" id="CP021920">
    <property type="protein sequence ID" value="ASB87526.1"/>
    <property type="molecule type" value="Genomic_DNA"/>
</dbReference>
<evidence type="ECO:0000259" key="1">
    <source>
        <dbReference type="Pfam" id="PF00107"/>
    </source>
</evidence>
<dbReference type="InterPro" id="IPR036291">
    <property type="entry name" value="NAD(P)-bd_dom_sf"/>
</dbReference>
<feature type="domain" description="Alcohol dehydrogenase-like C-terminal" evidence="1">
    <location>
        <begin position="3"/>
        <end position="68"/>
    </location>
</feature>
<sequence length="101" mass="10870">MKKRLGFDEAINYQTAGDIASALEKACPNGVDVYFDNVGGSISDAVLTLINKYARIPVCGAISSYNAKGAQDDMGPQVQTALIKSSALMKGFVVNEYQERF</sequence>
<keyword evidence="3" id="KW-1185">Reference proteome</keyword>
<evidence type="ECO:0000313" key="2">
    <source>
        <dbReference type="EMBL" id="ASB87526.1"/>
    </source>
</evidence>
<dbReference type="Proteomes" id="UP000196877">
    <property type="component" value="Chromosome"/>
</dbReference>
<dbReference type="Pfam" id="PF00107">
    <property type="entry name" value="ADH_zinc_N"/>
    <property type="match status" value="1"/>
</dbReference>
<dbReference type="Gene3D" id="3.40.50.720">
    <property type="entry name" value="NAD(P)-binding Rossmann-like Domain"/>
    <property type="match status" value="1"/>
</dbReference>
<organism evidence="2 3">
    <name type="scientific">Bacillus sonorensis</name>
    <dbReference type="NCBI Taxonomy" id="119858"/>
    <lineage>
        <taxon>Bacteria</taxon>
        <taxon>Bacillati</taxon>
        <taxon>Bacillota</taxon>
        <taxon>Bacilli</taxon>
        <taxon>Bacillales</taxon>
        <taxon>Bacillaceae</taxon>
        <taxon>Bacillus</taxon>
    </lineage>
</organism>